<comment type="similarity">
    <text evidence="1 8">Belongs to the beta-class carbonic anhydrase family.</text>
</comment>
<dbReference type="GO" id="GO:0008270">
    <property type="term" value="F:zinc ion binding"/>
    <property type="evidence" value="ECO:0007669"/>
    <property type="project" value="UniProtKB-UniRule"/>
</dbReference>
<dbReference type="STRING" id="1307761.L21SP2_3003"/>
<evidence type="ECO:0000256" key="7">
    <source>
        <dbReference type="PIRSR" id="PIRSR601765-1"/>
    </source>
</evidence>
<reference evidence="9 10" key="1">
    <citation type="journal article" date="2015" name="Stand. Genomic Sci.">
        <title>Complete genome sequence and description of Salinispira pacifica gen. nov., sp. nov., a novel spirochaete isolated form a hypersaline microbial mat.</title>
        <authorList>
            <person name="Ben Hania W."/>
            <person name="Joseph M."/>
            <person name="Schumann P."/>
            <person name="Bunk B."/>
            <person name="Fiebig A."/>
            <person name="Sproer C."/>
            <person name="Klenk H.P."/>
            <person name="Fardeau M.L."/>
            <person name="Spring S."/>
        </authorList>
    </citation>
    <scope>NUCLEOTIDE SEQUENCE [LARGE SCALE GENOMIC DNA]</scope>
    <source>
        <strain evidence="9 10">L21-RPul-D2</strain>
    </source>
</reference>
<dbReference type="PANTHER" id="PTHR11002">
    <property type="entry name" value="CARBONIC ANHYDRASE"/>
    <property type="match status" value="1"/>
</dbReference>
<dbReference type="SMART" id="SM00947">
    <property type="entry name" value="Pro_CA"/>
    <property type="match status" value="1"/>
</dbReference>
<dbReference type="AlphaFoldDB" id="V5WLB5"/>
<feature type="binding site" evidence="7">
    <location>
        <position position="100"/>
    </location>
    <ligand>
        <name>Zn(2+)</name>
        <dbReference type="ChEBI" id="CHEBI:29105"/>
    </ligand>
</feature>
<dbReference type="InterPro" id="IPR001765">
    <property type="entry name" value="Carbonic_anhydrase"/>
</dbReference>
<dbReference type="InterPro" id="IPR045066">
    <property type="entry name" value="Beta_CA_cladeB"/>
</dbReference>
<evidence type="ECO:0000256" key="2">
    <source>
        <dbReference type="ARBA" id="ARBA00012925"/>
    </source>
</evidence>
<comment type="function">
    <text evidence="8">Reversible hydration of carbon dioxide.</text>
</comment>
<dbReference type="InterPro" id="IPR036874">
    <property type="entry name" value="Carbonic_anhydrase_sf"/>
</dbReference>
<comment type="catalytic activity">
    <reaction evidence="6 8">
        <text>hydrogencarbonate + H(+) = CO2 + H2O</text>
        <dbReference type="Rhea" id="RHEA:10748"/>
        <dbReference type="ChEBI" id="CHEBI:15377"/>
        <dbReference type="ChEBI" id="CHEBI:15378"/>
        <dbReference type="ChEBI" id="CHEBI:16526"/>
        <dbReference type="ChEBI" id="CHEBI:17544"/>
        <dbReference type="EC" id="4.2.1.1"/>
    </reaction>
</comment>
<evidence type="ECO:0000256" key="6">
    <source>
        <dbReference type="ARBA" id="ARBA00048348"/>
    </source>
</evidence>
<dbReference type="GO" id="GO:0004089">
    <property type="term" value="F:carbonate dehydratase activity"/>
    <property type="evidence" value="ECO:0007669"/>
    <property type="project" value="UniProtKB-UniRule"/>
</dbReference>
<dbReference type="PATRIC" id="fig|1307761.3.peg.2992"/>
<evidence type="ECO:0000256" key="3">
    <source>
        <dbReference type="ARBA" id="ARBA00022723"/>
    </source>
</evidence>
<feature type="binding site" evidence="7">
    <location>
        <position position="103"/>
    </location>
    <ligand>
        <name>Zn(2+)</name>
        <dbReference type="ChEBI" id="CHEBI:29105"/>
    </ligand>
</feature>
<dbReference type="KEGG" id="slr:L21SP2_3003"/>
<evidence type="ECO:0000256" key="1">
    <source>
        <dbReference type="ARBA" id="ARBA00006217"/>
    </source>
</evidence>
<dbReference type="PROSITE" id="PS00704">
    <property type="entry name" value="PROK_CO2_ANHYDRASE_1"/>
    <property type="match status" value="1"/>
</dbReference>
<dbReference type="SUPFAM" id="SSF53056">
    <property type="entry name" value="beta-carbonic anhydrase, cab"/>
    <property type="match status" value="1"/>
</dbReference>
<accession>V5WLB5</accession>
<dbReference type="CDD" id="cd00884">
    <property type="entry name" value="beta_CA_cladeB"/>
    <property type="match status" value="1"/>
</dbReference>
<evidence type="ECO:0000313" key="10">
    <source>
        <dbReference type="Proteomes" id="UP000018680"/>
    </source>
</evidence>
<dbReference type="InterPro" id="IPR015892">
    <property type="entry name" value="Carbonic_anhydrase_CS"/>
</dbReference>
<keyword evidence="4 7" id="KW-0862">Zinc</keyword>
<keyword evidence="10" id="KW-1185">Reference proteome</keyword>
<dbReference type="PROSITE" id="PS00705">
    <property type="entry name" value="PROK_CO2_ANHYDRASE_2"/>
    <property type="match status" value="1"/>
</dbReference>
<keyword evidence="3 7" id="KW-0479">Metal-binding</keyword>
<dbReference type="RefSeq" id="WP_024269246.1">
    <property type="nucleotide sequence ID" value="NC_023035.1"/>
</dbReference>
<dbReference type="Gene3D" id="3.40.1050.10">
    <property type="entry name" value="Carbonic anhydrase"/>
    <property type="match status" value="1"/>
</dbReference>
<dbReference type="eggNOG" id="COG0288">
    <property type="taxonomic scope" value="Bacteria"/>
</dbReference>
<comment type="cofactor">
    <cofactor evidence="7">
        <name>Zn(2+)</name>
        <dbReference type="ChEBI" id="CHEBI:29105"/>
    </cofactor>
    <text evidence="7">Binds 1 zinc ion per subunit.</text>
</comment>
<protein>
    <recommendedName>
        <fullName evidence="2 8">Carbonic anhydrase</fullName>
        <ecNumber evidence="2 8">4.2.1.1</ecNumber>
    </recommendedName>
    <alternativeName>
        <fullName evidence="8">Carbonate dehydratase</fullName>
    </alternativeName>
</protein>
<dbReference type="PANTHER" id="PTHR11002:SF76">
    <property type="entry name" value="CARBONIC ANHYDRASE"/>
    <property type="match status" value="1"/>
</dbReference>
<dbReference type="Proteomes" id="UP000018680">
    <property type="component" value="Chromosome"/>
</dbReference>
<organism evidence="9 10">
    <name type="scientific">Salinispira pacifica</name>
    <dbReference type="NCBI Taxonomy" id="1307761"/>
    <lineage>
        <taxon>Bacteria</taxon>
        <taxon>Pseudomonadati</taxon>
        <taxon>Spirochaetota</taxon>
        <taxon>Spirochaetia</taxon>
        <taxon>Spirochaetales</taxon>
        <taxon>Spirochaetaceae</taxon>
        <taxon>Salinispira</taxon>
    </lineage>
</organism>
<keyword evidence="5 8" id="KW-0456">Lyase</keyword>
<dbReference type="EMBL" id="CP006939">
    <property type="protein sequence ID" value="AHC16349.1"/>
    <property type="molecule type" value="Genomic_DNA"/>
</dbReference>
<evidence type="ECO:0000256" key="4">
    <source>
        <dbReference type="ARBA" id="ARBA00022833"/>
    </source>
</evidence>
<dbReference type="GO" id="GO:0015976">
    <property type="term" value="P:carbon utilization"/>
    <property type="evidence" value="ECO:0007669"/>
    <property type="project" value="InterPro"/>
</dbReference>
<evidence type="ECO:0000313" key="9">
    <source>
        <dbReference type="EMBL" id="AHC16349.1"/>
    </source>
</evidence>
<feature type="binding site" evidence="7">
    <location>
        <position position="39"/>
    </location>
    <ligand>
        <name>Zn(2+)</name>
        <dbReference type="ChEBI" id="CHEBI:29105"/>
    </ligand>
</feature>
<evidence type="ECO:0000256" key="8">
    <source>
        <dbReference type="RuleBase" id="RU003956"/>
    </source>
</evidence>
<name>V5WLB5_9SPIO</name>
<gene>
    <name evidence="9" type="ORF">L21SP2_3003</name>
</gene>
<feature type="binding site" evidence="7">
    <location>
        <position position="41"/>
    </location>
    <ligand>
        <name>Zn(2+)</name>
        <dbReference type="ChEBI" id="CHEBI:29105"/>
    </ligand>
</feature>
<evidence type="ECO:0000256" key="5">
    <source>
        <dbReference type="ARBA" id="ARBA00023239"/>
    </source>
</evidence>
<proteinExistence type="inferred from homology"/>
<dbReference type="OrthoDB" id="9769739at2"/>
<dbReference type="HOGENOM" id="CLU_053879_5_3_12"/>
<sequence length="210" mass="24138">MKKILNGIVEFHTTDYVSQKERYESLRDHQQPRYLFITCSDSRVVPDLITKSQPGELFILRNIANIVPPYEKAEEYLSSSSAIEYAVEELNVRHIIICGHSDCGGCKLMLPGKAHTGDMGLTRKWLELAGDVKADIHRFAEERPGLDSHALSWHTEQSNVLQQMKNLLTYPSVAERYNSGELGVHGWHYIIQSGDIYQYNQESRRFELRN</sequence>
<dbReference type="Pfam" id="PF00484">
    <property type="entry name" value="Pro_CA"/>
    <property type="match status" value="1"/>
</dbReference>
<dbReference type="EC" id="4.2.1.1" evidence="2 8"/>